<evidence type="ECO:0000256" key="3">
    <source>
        <dbReference type="ARBA" id="ARBA00022553"/>
    </source>
</evidence>
<gene>
    <name evidence="13" type="ORF">C884_02236</name>
</gene>
<dbReference type="PROSITE" id="PS00710">
    <property type="entry name" value="PGM_PMM"/>
    <property type="match status" value="1"/>
</dbReference>
<feature type="region of interest" description="Disordered" evidence="8">
    <location>
        <begin position="33"/>
        <end position="57"/>
    </location>
</feature>
<dbReference type="GO" id="GO:0005975">
    <property type="term" value="P:carbohydrate metabolic process"/>
    <property type="evidence" value="ECO:0007669"/>
    <property type="project" value="InterPro"/>
</dbReference>
<evidence type="ECO:0000259" key="10">
    <source>
        <dbReference type="Pfam" id="PF02878"/>
    </source>
</evidence>
<protein>
    <submittedName>
        <fullName evidence="13">Phosphomannomutase</fullName>
    </submittedName>
</protein>
<dbReference type="Gene3D" id="3.30.310.50">
    <property type="entry name" value="Alpha-D-phosphohexomutase, C-terminal domain"/>
    <property type="match status" value="1"/>
</dbReference>
<comment type="caution">
    <text evidence="13">The sequence shown here is derived from an EMBL/GenBank/DDBJ whole genome shotgun (WGS) entry which is preliminary data.</text>
</comment>
<organism evidence="13 14">
    <name type="scientific">Kocuria palustris PEL</name>
    <dbReference type="NCBI Taxonomy" id="1236550"/>
    <lineage>
        <taxon>Bacteria</taxon>
        <taxon>Bacillati</taxon>
        <taxon>Actinomycetota</taxon>
        <taxon>Actinomycetes</taxon>
        <taxon>Micrococcales</taxon>
        <taxon>Micrococcaceae</taxon>
        <taxon>Kocuria</taxon>
    </lineage>
</organism>
<evidence type="ECO:0000256" key="5">
    <source>
        <dbReference type="ARBA" id="ARBA00022842"/>
    </source>
</evidence>
<dbReference type="Pfam" id="PF02878">
    <property type="entry name" value="PGM_PMM_I"/>
    <property type="match status" value="1"/>
</dbReference>
<dbReference type="Pfam" id="PF02880">
    <property type="entry name" value="PGM_PMM_III"/>
    <property type="match status" value="1"/>
</dbReference>
<feature type="domain" description="Alpha-D-phosphohexomutase C-terminal" evidence="9">
    <location>
        <begin position="540"/>
        <end position="591"/>
    </location>
</feature>
<dbReference type="InterPro" id="IPR016066">
    <property type="entry name" value="A-D-PHexomutase_CS"/>
</dbReference>
<dbReference type="Pfam" id="PF02879">
    <property type="entry name" value="PGM_PMM_II"/>
    <property type="match status" value="1"/>
</dbReference>
<evidence type="ECO:0000256" key="4">
    <source>
        <dbReference type="ARBA" id="ARBA00022723"/>
    </source>
</evidence>
<evidence type="ECO:0000256" key="2">
    <source>
        <dbReference type="ARBA" id="ARBA00010231"/>
    </source>
</evidence>
<keyword evidence="5" id="KW-0460">Magnesium</keyword>
<feature type="coiled-coil region" evidence="7">
    <location>
        <begin position="595"/>
        <end position="622"/>
    </location>
</feature>
<dbReference type="SUPFAM" id="SSF53738">
    <property type="entry name" value="Phosphoglucomutase, first 3 domains"/>
    <property type="match status" value="3"/>
</dbReference>
<dbReference type="EMBL" id="ANHZ02000006">
    <property type="protein sequence ID" value="EME37080.1"/>
    <property type="molecule type" value="Genomic_DNA"/>
</dbReference>
<dbReference type="AlphaFoldDB" id="M2YEW4"/>
<proteinExistence type="inferred from homology"/>
<feature type="domain" description="Alpha-D-phosphohexomutase alpha/beta/alpha" evidence="11">
    <location>
        <begin position="245"/>
        <end position="341"/>
    </location>
</feature>
<comment type="cofactor">
    <cofactor evidence="1">
        <name>Mg(2+)</name>
        <dbReference type="ChEBI" id="CHEBI:18420"/>
    </cofactor>
</comment>
<feature type="domain" description="Alpha-D-phosphohexomutase alpha/beta/alpha" evidence="12">
    <location>
        <begin position="405"/>
        <end position="495"/>
    </location>
</feature>
<dbReference type="GO" id="GO:0000287">
    <property type="term" value="F:magnesium ion binding"/>
    <property type="evidence" value="ECO:0007669"/>
    <property type="project" value="InterPro"/>
</dbReference>
<keyword evidence="7" id="KW-0175">Coiled coil</keyword>
<dbReference type="InterPro" id="IPR016055">
    <property type="entry name" value="A-D-PHexomutase_a/b/a-I/II/III"/>
</dbReference>
<dbReference type="SUPFAM" id="SSF55957">
    <property type="entry name" value="Phosphoglucomutase, C-terminal domain"/>
    <property type="match status" value="1"/>
</dbReference>
<dbReference type="Gene3D" id="3.40.120.10">
    <property type="entry name" value="Alpha-D-Glucose-1,6-Bisphosphate, subunit A, domain 3"/>
    <property type="match status" value="3"/>
</dbReference>
<dbReference type="InterPro" id="IPR005845">
    <property type="entry name" value="A-D-PHexomutase_a/b/a-II"/>
</dbReference>
<keyword evidence="3" id="KW-0597">Phosphoprotein</keyword>
<name>M2YEW4_9MICC</name>
<reference evidence="13 14" key="1">
    <citation type="journal article" date="2014" name="Genome Announc.">
        <title>Draft Genome Sequence of Kocuria palustris PEL.</title>
        <authorList>
            <person name="Sharma G."/>
            <person name="Khatri I."/>
            <person name="Subramanian S."/>
        </authorList>
    </citation>
    <scope>NUCLEOTIDE SEQUENCE [LARGE SCALE GENOMIC DNA]</scope>
    <source>
        <strain evidence="13 14">PEL</strain>
    </source>
</reference>
<dbReference type="PANTHER" id="PTHR45745">
    <property type="entry name" value="PHOSPHOMANNOMUTASE 45A"/>
    <property type="match status" value="1"/>
</dbReference>
<dbReference type="RefSeq" id="WP_006214259.1">
    <property type="nucleotide sequence ID" value="NZ_ANHZ02000006.1"/>
</dbReference>
<keyword evidence="4" id="KW-0479">Metal-binding</keyword>
<keyword evidence="14" id="KW-1185">Reference proteome</keyword>
<dbReference type="InterPro" id="IPR005841">
    <property type="entry name" value="Alpha-D-phosphohexomutase_SF"/>
</dbReference>
<dbReference type="GO" id="GO:0008973">
    <property type="term" value="F:phosphopentomutase activity"/>
    <property type="evidence" value="ECO:0007669"/>
    <property type="project" value="TreeGrafter"/>
</dbReference>
<dbReference type="InterPro" id="IPR005844">
    <property type="entry name" value="A-D-PHexomutase_a/b/a-I"/>
</dbReference>
<dbReference type="PRINTS" id="PR00509">
    <property type="entry name" value="PGMPMM"/>
</dbReference>
<sequence>MSAEHNPVGTAEVQAAAEGAKLLLAVREWIEQDPDQNDRDELRGLLEQAQDPSAPEDQAREAVATLAERFSGTLQFGTAGLRAAIGAGPMGMNRAVVQRAAAGVAAHVLAVAGAEPAPKAVIGFDARHRSAVFARDTAAVLTAAGLSVELMPRPLPTPLLAWAVRDRGAETGIMVTASHNPATDNGYKVYLGGRCVEPTARGCQIVPPHDAQIAERIEAVGDLRKLELAESGWQILSEDIDRQYLEAVADPEAERSNSPRIVLTAMHGVGGPTALAALERAGFDDVHPVAEQFEPDPEFPTAPFPNPEEPGALSLALALARRLDADLVLANDPDADRCAAAVPDPADPRSQDGWRALSGDEVGALLGLAALRRLSELAGSASAPGTAQAAGPAASASPSETAEAQPSAPVLANSIVSSRLLGRMAESAGVAHRETLTGFKWIARVPGLVYGYEEALGYCTAPEIVRDKDGITAAVAIAELARAAAAQGRTLVDELDDLALRHGLHATSQLSIRVSDLELIPRMMTRLREDPPLELAGFAVASVEDLAHPEPDSDLLPTEGMRLLSEDGTRVIVRPSGTEPKLKCYLETVMQLEHRDELPAARRRAQDRLEALTEQLQALFAA</sequence>
<feature type="region of interest" description="Disordered" evidence="8">
    <location>
        <begin position="382"/>
        <end position="408"/>
    </location>
</feature>
<dbReference type="GO" id="GO:0006166">
    <property type="term" value="P:purine ribonucleoside salvage"/>
    <property type="evidence" value="ECO:0007669"/>
    <property type="project" value="TreeGrafter"/>
</dbReference>
<dbReference type="Pfam" id="PF00408">
    <property type="entry name" value="PGM_PMM_IV"/>
    <property type="match status" value="1"/>
</dbReference>
<dbReference type="InterPro" id="IPR005843">
    <property type="entry name" value="A-D-PHexomutase_C"/>
</dbReference>
<evidence type="ECO:0000259" key="9">
    <source>
        <dbReference type="Pfam" id="PF00408"/>
    </source>
</evidence>
<dbReference type="Proteomes" id="UP000009877">
    <property type="component" value="Unassembled WGS sequence"/>
</dbReference>
<dbReference type="STRING" id="71999.KPaMU14_09060"/>
<dbReference type="PANTHER" id="PTHR45745:SF1">
    <property type="entry name" value="PHOSPHOGLUCOMUTASE 2B-RELATED"/>
    <property type="match status" value="1"/>
</dbReference>
<evidence type="ECO:0000313" key="14">
    <source>
        <dbReference type="Proteomes" id="UP000009877"/>
    </source>
</evidence>
<keyword evidence="6" id="KW-0413">Isomerase</keyword>
<evidence type="ECO:0000256" key="6">
    <source>
        <dbReference type="ARBA" id="ARBA00023235"/>
    </source>
</evidence>
<evidence type="ECO:0000259" key="12">
    <source>
        <dbReference type="Pfam" id="PF02880"/>
    </source>
</evidence>
<evidence type="ECO:0000313" key="13">
    <source>
        <dbReference type="EMBL" id="EME37080.1"/>
    </source>
</evidence>
<evidence type="ECO:0000256" key="1">
    <source>
        <dbReference type="ARBA" id="ARBA00001946"/>
    </source>
</evidence>
<dbReference type="InterPro" id="IPR005846">
    <property type="entry name" value="A-D-PHexomutase_a/b/a-III"/>
</dbReference>
<accession>M2YEW4</accession>
<evidence type="ECO:0000256" key="8">
    <source>
        <dbReference type="SAM" id="MobiDB-lite"/>
    </source>
</evidence>
<dbReference type="InterPro" id="IPR036900">
    <property type="entry name" value="A-D-PHexomutase_C_sf"/>
</dbReference>
<feature type="domain" description="Alpha-D-phosphohexomutase alpha/beta/alpha" evidence="10">
    <location>
        <begin position="75"/>
        <end position="219"/>
    </location>
</feature>
<comment type="similarity">
    <text evidence="2">Belongs to the phosphohexose mutase family.</text>
</comment>
<evidence type="ECO:0000259" key="11">
    <source>
        <dbReference type="Pfam" id="PF02879"/>
    </source>
</evidence>
<dbReference type="CDD" id="cd05799">
    <property type="entry name" value="PGM2"/>
    <property type="match status" value="1"/>
</dbReference>
<evidence type="ECO:0000256" key="7">
    <source>
        <dbReference type="SAM" id="Coils"/>
    </source>
</evidence>